<evidence type="ECO:0000256" key="1">
    <source>
        <dbReference type="SAM" id="Phobius"/>
    </source>
</evidence>
<evidence type="ECO:0000313" key="6">
    <source>
        <dbReference type="Proteomes" id="UP000074850"/>
    </source>
</evidence>
<proteinExistence type="predicted"/>
<dbReference type="RefSeq" id="WP_002941929.1">
    <property type="nucleotide sequence ID" value="NZ_CEFC01000160.1"/>
</dbReference>
<dbReference type="Proteomes" id="UP000073494">
    <property type="component" value="Unassembled WGS sequence"/>
</dbReference>
<evidence type="ECO:0000313" key="5">
    <source>
        <dbReference type="Proteomes" id="UP000073494"/>
    </source>
</evidence>
<dbReference type="EMBL" id="RRZQ01000005">
    <property type="protein sequence ID" value="RRN50712.1"/>
    <property type="molecule type" value="Genomic_DNA"/>
</dbReference>
<evidence type="ECO:0000313" key="2">
    <source>
        <dbReference type="EMBL" id="CYU72654.1"/>
    </source>
</evidence>
<keyword evidence="1" id="KW-1133">Transmembrane helix</keyword>
<sequence length="64" mass="8207">MKHFRKNYWLYWYLYLIFYLFAKMIFPDLTNILAAIGFWSLVAALLHTIYYWIRYWLYVRKQKK</sequence>
<keyword evidence="1" id="KW-0812">Transmembrane</keyword>
<evidence type="ECO:0000313" key="7">
    <source>
        <dbReference type="Proteomes" id="UP000281324"/>
    </source>
</evidence>
<evidence type="ECO:0000313" key="4">
    <source>
        <dbReference type="EMBL" id="RRN50712.1"/>
    </source>
</evidence>
<keyword evidence="1" id="KW-0472">Membrane</keyword>
<protein>
    <submittedName>
        <fullName evidence="2">Membrane protein</fullName>
    </submittedName>
</protein>
<name>A0A0Z8F2M4_STRSU</name>
<reference evidence="5 6" key="1">
    <citation type="submission" date="2016-02" db="EMBL/GenBank/DDBJ databases">
        <authorList>
            <consortium name="Pathogen Informatics"/>
        </authorList>
    </citation>
    <scope>NUCLEOTIDE SEQUENCE [LARGE SCALE GENOMIC DNA]</scope>
    <source>
        <strain evidence="2 5">LSS54</strain>
        <strain evidence="3 6">LSS64</strain>
    </source>
</reference>
<organism evidence="2 5">
    <name type="scientific">Streptococcus suis</name>
    <dbReference type="NCBI Taxonomy" id="1307"/>
    <lineage>
        <taxon>Bacteria</taxon>
        <taxon>Bacillati</taxon>
        <taxon>Bacillota</taxon>
        <taxon>Bacilli</taxon>
        <taxon>Lactobacillales</taxon>
        <taxon>Streptococcaceae</taxon>
        <taxon>Streptococcus</taxon>
    </lineage>
</organism>
<dbReference type="Proteomes" id="UP000074850">
    <property type="component" value="Unassembled WGS sequence"/>
</dbReference>
<accession>A0A0Z8F2M4</accession>
<dbReference type="Proteomes" id="UP000281324">
    <property type="component" value="Unassembled WGS sequence"/>
</dbReference>
<gene>
    <name evidence="4" type="ORF">EI219_03880</name>
    <name evidence="2" type="ORF">ERS132416_00428</name>
    <name evidence="3" type="ORF">ERS132426_00771</name>
</gene>
<evidence type="ECO:0000313" key="3">
    <source>
        <dbReference type="EMBL" id="CYV25530.1"/>
    </source>
</evidence>
<reference evidence="4 7" key="2">
    <citation type="submission" date="2018-11" db="EMBL/GenBank/DDBJ databases">
        <title>Changes in penicillin susceptibility of Streptococcus suis isolates by amino acid alterations in the penicillin-binding protein.</title>
        <authorList>
            <person name="Niemann L."/>
            <person name="Eichhorn I."/>
        </authorList>
    </citation>
    <scope>NUCLEOTIDE SEQUENCE [LARGE SCALE GENOMIC DNA]</scope>
    <source>
        <strain evidence="4 7">IMT40201</strain>
    </source>
</reference>
<dbReference type="AlphaFoldDB" id="A0A0Z8F2M4"/>
<dbReference type="EMBL" id="FIHD01000004">
    <property type="protein sequence ID" value="CYU72654.1"/>
    <property type="molecule type" value="Genomic_DNA"/>
</dbReference>
<feature type="transmembrane region" description="Helical" evidence="1">
    <location>
        <begin position="9"/>
        <end position="26"/>
    </location>
</feature>
<feature type="transmembrane region" description="Helical" evidence="1">
    <location>
        <begin position="32"/>
        <end position="53"/>
    </location>
</feature>
<dbReference type="EMBL" id="FIHM01000012">
    <property type="protein sequence ID" value="CYV25530.1"/>
    <property type="molecule type" value="Genomic_DNA"/>
</dbReference>